<dbReference type="Proteomes" id="UP000759298">
    <property type="component" value="Unassembled WGS sequence"/>
</dbReference>
<evidence type="ECO:0008006" key="3">
    <source>
        <dbReference type="Google" id="ProtNLM"/>
    </source>
</evidence>
<organism evidence="1 2">
    <name type="scientific">Alteriqipengyuania abyssalis</name>
    <dbReference type="NCBI Taxonomy" id="2860200"/>
    <lineage>
        <taxon>Bacteria</taxon>
        <taxon>Pseudomonadati</taxon>
        <taxon>Pseudomonadota</taxon>
        <taxon>Alphaproteobacteria</taxon>
        <taxon>Sphingomonadales</taxon>
        <taxon>Erythrobacteraceae</taxon>
        <taxon>Alteriqipengyuania</taxon>
    </lineage>
</organism>
<accession>A0ABS7PCI2</accession>
<reference evidence="1 2" key="1">
    <citation type="submission" date="2021-07" db="EMBL/GenBank/DDBJ databases">
        <title>Alteriqipengyuania abyssalis NZ-12B nov, sp.nov isolated from deep sea sponge in pacific ocean.</title>
        <authorList>
            <person name="Tareen S."/>
            <person name="Wink J."/>
        </authorList>
    </citation>
    <scope>NUCLEOTIDE SEQUENCE [LARGE SCALE GENOMIC DNA]</scope>
    <source>
        <strain evidence="1 2">NZ-12B</strain>
    </source>
</reference>
<dbReference type="RefSeq" id="WP_222824406.1">
    <property type="nucleotide sequence ID" value="NZ_JAHWXP010000002.1"/>
</dbReference>
<name>A0ABS7PCI2_9SPHN</name>
<gene>
    <name evidence="1" type="ORF">KYN89_06890</name>
</gene>
<evidence type="ECO:0000313" key="2">
    <source>
        <dbReference type="Proteomes" id="UP000759298"/>
    </source>
</evidence>
<sequence>MAKPSAHYLRRRPGRFSPVPLRTRRDGWSLARQCAFLVQLYLTGSVAAAARHVGMSRASAYRLRARPEARSFADAWDRVLTPPGSGRVEGAREDFRKVTDAELMARVKRGLVRPVIYRKAMIDIARKPDVSALLRLTRRLGAAADSPREAGP</sequence>
<protein>
    <recommendedName>
        <fullName evidence="3">Helix-turn-helix domain-containing protein</fullName>
    </recommendedName>
</protein>
<dbReference type="EMBL" id="JAHWXP010000002">
    <property type="protein sequence ID" value="MBY8336770.1"/>
    <property type="molecule type" value="Genomic_DNA"/>
</dbReference>
<evidence type="ECO:0000313" key="1">
    <source>
        <dbReference type="EMBL" id="MBY8336770.1"/>
    </source>
</evidence>
<proteinExistence type="predicted"/>
<comment type="caution">
    <text evidence="1">The sequence shown here is derived from an EMBL/GenBank/DDBJ whole genome shotgun (WGS) entry which is preliminary data.</text>
</comment>
<keyword evidence="2" id="KW-1185">Reference proteome</keyword>